<gene>
    <name evidence="1" type="ORF">PS900_05757</name>
</gene>
<dbReference type="EMBL" id="CABVIE010000026">
    <property type="protein sequence ID" value="VVP56395.1"/>
    <property type="molecule type" value="Genomic_DNA"/>
</dbReference>
<evidence type="ECO:0000313" key="1">
    <source>
        <dbReference type="EMBL" id="VVP56395.1"/>
    </source>
</evidence>
<comment type="caution">
    <text evidence="1">The sequence shown here is derived from an EMBL/GenBank/DDBJ whole genome shotgun (WGS) entry which is preliminary data.</text>
</comment>
<protein>
    <submittedName>
        <fullName evidence="1">Uncharacterized protein</fullName>
    </submittedName>
</protein>
<accession>A0A8H2RKK7</accession>
<proteinExistence type="predicted"/>
<sequence>MHPPILNLNSVELEPLPEAFAPSGETAGRYQQRLARVGQQLGAVTNARSVHDPFWEMM</sequence>
<reference evidence="1 2" key="1">
    <citation type="submission" date="2019-09" db="EMBL/GenBank/DDBJ databases">
        <authorList>
            <person name="Chandra G."/>
            <person name="Truman W A."/>
        </authorList>
    </citation>
    <scope>NUCLEOTIDE SEQUENCE [LARGE SCALE GENOMIC DNA]</scope>
    <source>
        <strain evidence="1">PS900</strain>
    </source>
</reference>
<dbReference type="AlphaFoldDB" id="A0A8H2RKK7"/>
<dbReference type="Proteomes" id="UP000325723">
    <property type="component" value="Unassembled WGS sequence"/>
</dbReference>
<evidence type="ECO:0000313" key="2">
    <source>
        <dbReference type="Proteomes" id="UP000325723"/>
    </source>
</evidence>
<organism evidence="1 2">
    <name type="scientific">Pseudomonas fluorescens</name>
    <dbReference type="NCBI Taxonomy" id="294"/>
    <lineage>
        <taxon>Bacteria</taxon>
        <taxon>Pseudomonadati</taxon>
        <taxon>Pseudomonadota</taxon>
        <taxon>Gammaproteobacteria</taxon>
        <taxon>Pseudomonadales</taxon>
        <taxon>Pseudomonadaceae</taxon>
        <taxon>Pseudomonas</taxon>
    </lineage>
</organism>
<name>A0A8H2RKK7_PSEFL</name>